<dbReference type="EC" id="2.1.2.2" evidence="2"/>
<dbReference type="InterPro" id="IPR036477">
    <property type="entry name" value="Formyl_transf_N_sf"/>
</dbReference>
<evidence type="ECO:0000256" key="8">
    <source>
        <dbReference type="ARBA" id="ARBA00047664"/>
    </source>
</evidence>
<evidence type="ECO:0000313" key="10">
    <source>
        <dbReference type="EMBL" id="VDH05103.1"/>
    </source>
</evidence>
<dbReference type="EMBL" id="UYIV01000001">
    <property type="protein sequence ID" value="VDH05103.1"/>
    <property type="molecule type" value="Genomic_DNA"/>
</dbReference>
<evidence type="ECO:0000313" key="11">
    <source>
        <dbReference type="Proteomes" id="UP000270205"/>
    </source>
</evidence>
<dbReference type="InterPro" id="IPR001555">
    <property type="entry name" value="GART_AS"/>
</dbReference>
<dbReference type="Pfam" id="PF00551">
    <property type="entry name" value="Formyl_trans_N"/>
    <property type="match status" value="1"/>
</dbReference>
<comment type="similarity">
    <text evidence="5">Belongs to the GART family.</text>
</comment>
<comment type="pathway">
    <text evidence="1">Purine metabolism; IMP biosynthesis via de novo pathway; N(2)-formyl-N(1)-(5-phospho-D-ribosyl)glycinamide from N(1)-(5-phospho-D-ribosyl)glycinamide (10-formyl THF route): step 1/1.</text>
</comment>
<name>A0A7Z8YPC3_9FLAO</name>
<evidence type="ECO:0000256" key="4">
    <source>
        <dbReference type="ARBA" id="ARBA00022755"/>
    </source>
</evidence>
<keyword evidence="4" id="KW-0658">Purine biosynthesis</keyword>
<dbReference type="InterPro" id="IPR002376">
    <property type="entry name" value="Formyl_transf_N"/>
</dbReference>
<evidence type="ECO:0000256" key="6">
    <source>
        <dbReference type="ARBA" id="ARBA00041324"/>
    </source>
</evidence>
<dbReference type="CDD" id="cd08369">
    <property type="entry name" value="FMT_core"/>
    <property type="match status" value="1"/>
</dbReference>
<reference evidence="10 11" key="1">
    <citation type="submission" date="2018-11" db="EMBL/GenBank/DDBJ databases">
        <authorList>
            <consortium name="Pathogen Informatics"/>
        </authorList>
    </citation>
    <scope>NUCLEOTIDE SEQUENCE [LARGE SCALE GENOMIC DNA]</scope>
    <source>
        <strain evidence="10 11">NCTC12929</strain>
    </source>
</reference>
<dbReference type="GO" id="GO:0004644">
    <property type="term" value="F:phosphoribosylglycinamide formyltransferase activity"/>
    <property type="evidence" value="ECO:0007669"/>
    <property type="project" value="UniProtKB-EC"/>
</dbReference>
<evidence type="ECO:0000256" key="1">
    <source>
        <dbReference type="ARBA" id="ARBA00005054"/>
    </source>
</evidence>
<dbReference type="Proteomes" id="UP000270205">
    <property type="component" value="Unassembled WGS sequence"/>
</dbReference>
<feature type="domain" description="Formyl transferase N-terminal" evidence="9">
    <location>
        <begin position="50"/>
        <end position="171"/>
    </location>
</feature>
<protein>
    <recommendedName>
        <fullName evidence="2">phosphoribosylglycinamide formyltransferase 1</fullName>
        <ecNumber evidence="2">2.1.2.2</ecNumber>
    </recommendedName>
    <alternativeName>
        <fullName evidence="7">5'-phosphoribosylglycinamide transformylase</fullName>
    </alternativeName>
    <alternativeName>
        <fullName evidence="6">GAR transformylase</fullName>
    </alternativeName>
</protein>
<sequence length="251" mass="29253">MRYGFAGDRQIAADILQLLINLEYKPSFLMINSNDTATHNEELVRISGLDSKNIFTNKDLKTSSFYDTIKNYEVDYIFGIHYPFIIDESLINMPKIGFLNLHPAYLPFNRGWHTPSWAIYENTKYGATLHFMSKDLDKGDIIHQKEIEIGKEDTANTLYKKVLDLEFLTFKEALPELIALKPNRIKQNNDEGTEHKRSDLELIREISLNEKIYPLDLIKKIRALTTNNIDEAAYFKIDGKKYRIRVEIVKE</sequence>
<dbReference type="PROSITE" id="PS00373">
    <property type="entry name" value="GART"/>
    <property type="match status" value="1"/>
</dbReference>
<evidence type="ECO:0000256" key="3">
    <source>
        <dbReference type="ARBA" id="ARBA00022679"/>
    </source>
</evidence>
<proteinExistence type="inferred from homology"/>
<gene>
    <name evidence="10" type="primary">fmt_2</name>
    <name evidence="10" type="ORF">NCTC12929_01767</name>
</gene>
<comment type="catalytic activity">
    <reaction evidence="8">
        <text>N(1)-(5-phospho-beta-D-ribosyl)glycinamide + (6R)-10-formyltetrahydrofolate = N(2)-formyl-N(1)-(5-phospho-beta-D-ribosyl)glycinamide + (6S)-5,6,7,8-tetrahydrofolate + H(+)</text>
        <dbReference type="Rhea" id="RHEA:15053"/>
        <dbReference type="ChEBI" id="CHEBI:15378"/>
        <dbReference type="ChEBI" id="CHEBI:57453"/>
        <dbReference type="ChEBI" id="CHEBI:143788"/>
        <dbReference type="ChEBI" id="CHEBI:147286"/>
        <dbReference type="ChEBI" id="CHEBI:195366"/>
        <dbReference type="EC" id="2.1.2.2"/>
    </reaction>
</comment>
<comment type="caution">
    <text evidence="10">The sequence shown here is derived from an EMBL/GenBank/DDBJ whole genome shotgun (WGS) entry which is preliminary data.</text>
</comment>
<evidence type="ECO:0000259" key="9">
    <source>
        <dbReference type="Pfam" id="PF00551"/>
    </source>
</evidence>
<dbReference type="SUPFAM" id="SSF53328">
    <property type="entry name" value="Formyltransferase"/>
    <property type="match status" value="1"/>
</dbReference>
<keyword evidence="3 10" id="KW-0808">Transferase</keyword>
<dbReference type="RefSeq" id="WP_125151538.1">
    <property type="nucleotide sequence ID" value="NZ_UYIV01000001.1"/>
</dbReference>
<evidence type="ECO:0000256" key="7">
    <source>
        <dbReference type="ARBA" id="ARBA00041682"/>
    </source>
</evidence>
<evidence type="ECO:0000256" key="2">
    <source>
        <dbReference type="ARBA" id="ARBA00012254"/>
    </source>
</evidence>
<dbReference type="PANTHER" id="PTHR43369">
    <property type="entry name" value="PHOSPHORIBOSYLGLYCINAMIDE FORMYLTRANSFERASE"/>
    <property type="match status" value="1"/>
</dbReference>
<dbReference type="Gene3D" id="3.40.50.12230">
    <property type="match status" value="1"/>
</dbReference>
<dbReference type="PANTHER" id="PTHR43369:SF2">
    <property type="entry name" value="PHOSPHORIBOSYLGLYCINAMIDE FORMYLTRANSFERASE"/>
    <property type="match status" value="1"/>
</dbReference>
<evidence type="ECO:0000256" key="5">
    <source>
        <dbReference type="ARBA" id="ARBA00038440"/>
    </source>
</evidence>
<accession>A0A7Z8YPC3</accession>
<dbReference type="GO" id="GO:0005737">
    <property type="term" value="C:cytoplasm"/>
    <property type="evidence" value="ECO:0007669"/>
    <property type="project" value="TreeGrafter"/>
</dbReference>
<dbReference type="AlphaFoldDB" id="A0A7Z8YPC3"/>
<dbReference type="GO" id="GO:0006189">
    <property type="term" value="P:'de novo' IMP biosynthetic process"/>
    <property type="evidence" value="ECO:0007669"/>
    <property type="project" value="TreeGrafter"/>
</dbReference>
<organism evidence="10 11">
    <name type="scientific">Bergeyella zoohelcum</name>
    <dbReference type="NCBI Taxonomy" id="1015"/>
    <lineage>
        <taxon>Bacteria</taxon>
        <taxon>Pseudomonadati</taxon>
        <taxon>Bacteroidota</taxon>
        <taxon>Flavobacteriia</taxon>
        <taxon>Flavobacteriales</taxon>
        <taxon>Weeksellaceae</taxon>
        <taxon>Bergeyella</taxon>
    </lineage>
</organism>